<keyword evidence="4 6" id="KW-1133">Transmembrane helix</keyword>
<keyword evidence="2" id="KW-0813">Transport</keyword>
<feature type="transmembrane region" description="Helical" evidence="6">
    <location>
        <begin position="400"/>
        <end position="417"/>
    </location>
</feature>
<comment type="caution">
    <text evidence="8">The sequence shown here is derived from an EMBL/GenBank/DDBJ whole genome shotgun (WGS) entry which is preliminary data.</text>
</comment>
<organism evidence="8 9">
    <name type="scientific">Littorina saxatilis</name>
    <dbReference type="NCBI Taxonomy" id="31220"/>
    <lineage>
        <taxon>Eukaryota</taxon>
        <taxon>Metazoa</taxon>
        <taxon>Spiralia</taxon>
        <taxon>Lophotrochozoa</taxon>
        <taxon>Mollusca</taxon>
        <taxon>Gastropoda</taxon>
        <taxon>Caenogastropoda</taxon>
        <taxon>Littorinimorpha</taxon>
        <taxon>Littorinoidea</taxon>
        <taxon>Littorinidae</taxon>
        <taxon>Littorina</taxon>
    </lineage>
</organism>
<feature type="transmembrane region" description="Helical" evidence="6">
    <location>
        <begin position="26"/>
        <end position="45"/>
    </location>
</feature>
<gene>
    <name evidence="8" type="ORF">V1264_009255</name>
</gene>
<feature type="transmembrane region" description="Helical" evidence="6">
    <location>
        <begin position="123"/>
        <end position="142"/>
    </location>
</feature>
<dbReference type="CDD" id="cd17353">
    <property type="entry name" value="MFS_OFA_like"/>
    <property type="match status" value="1"/>
</dbReference>
<evidence type="ECO:0000313" key="9">
    <source>
        <dbReference type="Proteomes" id="UP001374579"/>
    </source>
</evidence>
<feature type="transmembrane region" description="Helical" evidence="6">
    <location>
        <begin position="365"/>
        <end position="388"/>
    </location>
</feature>
<evidence type="ECO:0000259" key="7">
    <source>
        <dbReference type="PROSITE" id="PS50850"/>
    </source>
</evidence>
<evidence type="ECO:0000256" key="4">
    <source>
        <dbReference type="ARBA" id="ARBA00022989"/>
    </source>
</evidence>
<dbReference type="PANTHER" id="PTHR43385:SF1">
    <property type="entry name" value="RIBOFLAVIN TRANSPORTER RIBJ"/>
    <property type="match status" value="1"/>
</dbReference>
<reference evidence="8 9" key="1">
    <citation type="submission" date="2024-02" db="EMBL/GenBank/DDBJ databases">
        <title>Chromosome-scale genome assembly of the rough periwinkle Littorina saxatilis.</title>
        <authorList>
            <person name="De Jode A."/>
            <person name="Faria R."/>
            <person name="Formenti G."/>
            <person name="Sims Y."/>
            <person name="Smith T.P."/>
            <person name="Tracey A."/>
            <person name="Wood J.M.D."/>
            <person name="Zagrodzka Z.B."/>
            <person name="Johannesson K."/>
            <person name="Butlin R.K."/>
            <person name="Leder E.H."/>
        </authorList>
    </citation>
    <scope>NUCLEOTIDE SEQUENCE [LARGE SCALE GENOMIC DNA]</scope>
    <source>
        <strain evidence="8">Snail1</strain>
        <tissue evidence="8">Muscle</tissue>
    </source>
</reference>
<feature type="transmembrane region" description="Helical" evidence="6">
    <location>
        <begin position="71"/>
        <end position="90"/>
    </location>
</feature>
<dbReference type="AlphaFoldDB" id="A0AAN9G1B8"/>
<dbReference type="InterPro" id="IPR020846">
    <property type="entry name" value="MFS_dom"/>
</dbReference>
<dbReference type="InterPro" id="IPR011701">
    <property type="entry name" value="MFS"/>
</dbReference>
<name>A0AAN9G1B8_9CAEN</name>
<comment type="subcellular location">
    <subcellularLocation>
        <location evidence="1">Membrane</location>
        <topology evidence="1">Multi-pass membrane protein</topology>
    </subcellularLocation>
</comment>
<dbReference type="PROSITE" id="PS50850">
    <property type="entry name" value="MFS"/>
    <property type="match status" value="1"/>
</dbReference>
<evidence type="ECO:0000313" key="8">
    <source>
        <dbReference type="EMBL" id="KAK7091591.1"/>
    </source>
</evidence>
<dbReference type="InterPro" id="IPR052983">
    <property type="entry name" value="MFS_Riboflavin_Transporter"/>
</dbReference>
<evidence type="ECO:0000256" key="6">
    <source>
        <dbReference type="SAM" id="Phobius"/>
    </source>
</evidence>
<dbReference type="SUPFAM" id="SSF103473">
    <property type="entry name" value="MFS general substrate transporter"/>
    <property type="match status" value="1"/>
</dbReference>
<dbReference type="GO" id="GO:0022857">
    <property type="term" value="F:transmembrane transporter activity"/>
    <property type="evidence" value="ECO:0007669"/>
    <property type="project" value="InterPro"/>
</dbReference>
<feature type="transmembrane region" description="Helical" evidence="6">
    <location>
        <begin position="163"/>
        <end position="183"/>
    </location>
</feature>
<dbReference type="Gene3D" id="1.20.1250.20">
    <property type="entry name" value="MFS general substrate transporter like domains"/>
    <property type="match status" value="2"/>
</dbReference>
<keyword evidence="5 6" id="KW-0472">Membrane</keyword>
<accession>A0AAN9G1B8</accession>
<keyword evidence="3 6" id="KW-0812">Transmembrane</keyword>
<evidence type="ECO:0000256" key="2">
    <source>
        <dbReference type="ARBA" id="ARBA00022448"/>
    </source>
</evidence>
<keyword evidence="9" id="KW-1185">Reference proteome</keyword>
<feature type="transmembrane region" description="Helical" evidence="6">
    <location>
        <begin position="458"/>
        <end position="479"/>
    </location>
</feature>
<dbReference type="Pfam" id="PF07690">
    <property type="entry name" value="MFS_1"/>
    <property type="match status" value="1"/>
</dbReference>
<dbReference type="PANTHER" id="PTHR43385">
    <property type="entry name" value="RIBOFLAVIN TRANSPORTER RIBJ"/>
    <property type="match status" value="1"/>
</dbReference>
<evidence type="ECO:0000256" key="5">
    <source>
        <dbReference type="ARBA" id="ARBA00023136"/>
    </source>
</evidence>
<feature type="transmembrane region" description="Helical" evidence="6">
    <location>
        <begin position="212"/>
        <end position="232"/>
    </location>
</feature>
<feature type="transmembrane region" description="Helical" evidence="6">
    <location>
        <begin position="423"/>
        <end position="446"/>
    </location>
</feature>
<dbReference type="InterPro" id="IPR036259">
    <property type="entry name" value="MFS_trans_sf"/>
</dbReference>
<feature type="domain" description="Major facilitator superfamily (MFS) profile" evidence="7">
    <location>
        <begin position="24"/>
        <end position="511"/>
    </location>
</feature>
<feature type="transmembrane region" description="Helical" evidence="6">
    <location>
        <begin position="97"/>
        <end position="117"/>
    </location>
</feature>
<feature type="transmembrane region" description="Helical" evidence="6">
    <location>
        <begin position="332"/>
        <end position="353"/>
    </location>
</feature>
<evidence type="ECO:0000256" key="1">
    <source>
        <dbReference type="ARBA" id="ARBA00004141"/>
    </source>
</evidence>
<evidence type="ECO:0000256" key="3">
    <source>
        <dbReference type="ARBA" id="ARBA00022692"/>
    </source>
</evidence>
<proteinExistence type="predicted"/>
<protein>
    <recommendedName>
        <fullName evidence="7">Major facilitator superfamily (MFS) profile domain-containing protein</fullName>
    </recommendedName>
</protein>
<feature type="transmembrane region" description="Helical" evidence="6">
    <location>
        <begin position="485"/>
        <end position="506"/>
    </location>
</feature>
<dbReference type="GO" id="GO:0016020">
    <property type="term" value="C:membrane"/>
    <property type="evidence" value="ECO:0007669"/>
    <property type="project" value="UniProtKB-SubCell"/>
</dbReference>
<sequence length="516" mass="57066">MTAESEVTDAVARVTCCKQKIPVRGILVVIGGILVHITLGTQLTYGNTNPYFVSYIRKHSSPSDLKYIDGIWVQACMLMGQGVTMFLGGLLEHKFGLRVSCLIGSWLMSAGVLLTYFTLKYNYITSVITYGIMFGLGCGIAYPMPVACAMKWFPNRRGLMGGLIFAGFGGGSTVFNQIITLFLNPDNISPDLTIGEDVYFTQDEVLKRVPSMFLVLGGTYAVLQLVGIILMVDPPPSYQEHSTQIYENVTTSESENKTPERKKKSEVTLDVWSTSVSEDDAVPQTKNIQENTDVRPEFESELPVENGNDTAAKVKAVEMDVHPLKMLRSKQFYLVWLLFLFGGMGGVFMAAMYKSYGQSFIKDDQFIAIVGSCAAVCNALGGIVWGYVADRFGFDIAAKLLYTMFASASFTFIGSQYGLKPYFFIWVCLILFAISGKFAIMPPVIARMYGNKYMSINYGLLYTSQILTSAASAFMGQLLKDYLHYSGLFFLIGGMSCIGFFITFFVDARMPDGKKI</sequence>
<dbReference type="Proteomes" id="UP001374579">
    <property type="component" value="Unassembled WGS sequence"/>
</dbReference>
<dbReference type="EMBL" id="JBAMIC010000022">
    <property type="protein sequence ID" value="KAK7091591.1"/>
    <property type="molecule type" value="Genomic_DNA"/>
</dbReference>